<organism evidence="1 2">
    <name type="scientific">Escallonia rubra</name>
    <dbReference type="NCBI Taxonomy" id="112253"/>
    <lineage>
        <taxon>Eukaryota</taxon>
        <taxon>Viridiplantae</taxon>
        <taxon>Streptophyta</taxon>
        <taxon>Embryophyta</taxon>
        <taxon>Tracheophyta</taxon>
        <taxon>Spermatophyta</taxon>
        <taxon>Magnoliopsida</taxon>
        <taxon>eudicotyledons</taxon>
        <taxon>Gunneridae</taxon>
        <taxon>Pentapetalae</taxon>
        <taxon>asterids</taxon>
        <taxon>campanulids</taxon>
        <taxon>Escalloniales</taxon>
        <taxon>Escalloniaceae</taxon>
        <taxon>Escallonia</taxon>
    </lineage>
</organism>
<name>A0AA88QD68_9ASTE</name>
<accession>A0AA88QD68</accession>
<proteinExistence type="predicted"/>
<keyword evidence="2" id="KW-1185">Reference proteome</keyword>
<dbReference type="Proteomes" id="UP001187471">
    <property type="component" value="Unassembled WGS sequence"/>
</dbReference>
<sequence length="130" mass="14320">MLFTPLWNSNFPHEPVTDHIQYFTITYQLSGLSSVMACKRELFYEILTVSASLQLAMAGDPDSISDLVLQPKHIGVEASMAEYPALNGQSVSYAVLEFSAGSVNPTTHPTPCIRVLLPPLKFDEVGCQHH</sequence>
<comment type="caution">
    <text evidence="1">The sequence shown here is derived from an EMBL/GenBank/DDBJ whole genome shotgun (WGS) entry which is preliminary data.</text>
</comment>
<dbReference type="AlphaFoldDB" id="A0AA88QD68"/>
<dbReference type="EMBL" id="JAVXUO010002935">
    <property type="protein sequence ID" value="KAK2968164.1"/>
    <property type="molecule type" value="Genomic_DNA"/>
</dbReference>
<reference evidence="1" key="1">
    <citation type="submission" date="2022-12" db="EMBL/GenBank/DDBJ databases">
        <title>Draft genome assemblies for two species of Escallonia (Escalloniales).</title>
        <authorList>
            <person name="Chanderbali A."/>
            <person name="Dervinis C."/>
            <person name="Anghel I."/>
            <person name="Soltis D."/>
            <person name="Soltis P."/>
            <person name="Zapata F."/>
        </authorList>
    </citation>
    <scope>NUCLEOTIDE SEQUENCE</scope>
    <source>
        <strain evidence="1">UCBG92.1500</strain>
        <tissue evidence="1">Leaf</tissue>
    </source>
</reference>
<protein>
    <submittedName>
        <fullName evidence="1">Uncharacterized protein</fullName>
    </submittedName>
</protein>
<gene>
    <name evidence="1" type="ORF">RJ640_018257</name>
</gene>
<evidence type="ECO:0000313" key="2">
    <source>
        <dbReference type="Proteomes" id="UP001187471"/>
    </source>
</evidence>
<evidence type="ECO:0000313" key="1">
    <source>
        <dbReference type="EMBL" id="KAK2968164.1"/>
    </source>
</evidence>